<dbReference type="PANTHER" id="PTHR30213">
    <property type="entry name" value="INNER MEMBRANE PROTEIN YHJD"/>
    <property type="match status" value="1"/>
</dbReference>
<keyword evidence="4 6" id="KW-1133">Transmembrane helix</keyword>
<evidence type="ECO:0000256" key="5">
    <source>
        <dbReference type="ARBA" id="ARBA00023136"/>
    </source>
</evidence>
<feature type="transmembrane region" description="Helical" evidence="6">
    <location>
        <begin position="201"/>
        <end position="223"/>
    </location>
</feature>
<feature type="transmembrane region" description="Helical" evidence="6">
    <location>
        <begin position="235"/>
        <end position="257"/>
    </location>
</feature>
<dbReference type="AlphaFoldDB" id="A0A814UDS4"/>
<keyword evidence="3 6" id="KW-0812">Transmembrane</keyword>
<comment type="subcellular location">
    <subcellularLocation>
        <location evidence="1">Cell membrane</location>
        <topology evidence="1">Multi-pass membrane protein</topology>
    </subcellularLocation>
</comment>
<dbReference type="Pfam" id="PF03631">
    <property type="entry name" value="Virul_fac_BrkB"/>
    <property type="match status" value="1"/>
</dbReference>
<organism evidence="7 9">
    <name type="scientific">Didymodactylos carnosus</name>
    <dbReference type="NCBI Taxonomy" id="1234261"/>
    <lineage>
        <taxon>Eukaryota</taxon>
        <taxon>Metazoa</taxon>
        <taxon>Spiralia</taxon>
        <taxon>Gnathifera</taxon>
        <taxon>Rotifera</taxon>
        <taxon>Eurotatoria</taxon>
        <taxon>Bdelloidea</taxon>
        <taxon>Philodinida</taxon>
        <taxon>Philodinidae</taxon>
        <taxon>Didymodactylos</taxon>
    </lineage>
</organism>
<dbReference type="EMBL" id="CAJNOQ010007511">
    <property type="protein sequence ID" value="CAF1170864.1"/>
    <property type="molecule type" value="Genomic_DNA"/>
</dbReference>
<feature type="transmembrane region" description="Helical" evidence="6">
    <location>
        <begin position="57"/>
        <end position="81"/>
    </location>
</feature>
<dbReference type="Proteomes" id="UP000663829">
    <property type="component" value="Unassembled WGS sequence"/>
</dbReference>
<feature type="transmembrane region" description="Helical" evidence="6">
    <location>
        <begin position="165"/>
        <end position="195"/>
    </location>
</feature>
<feature type="transmembrane region" description="Helical" evidence="6">
    <location>
        <begin position="263"/>
        <end position="282"/>
    </location>
</feature>
<keyword evidence="9" id="KW-1185">Reference proteome</keyword>
<dbReference type="InterPro" id="IPR017039">
    <property type="entry name" value="Virul_fac_BrkB"/>
</dbReference>
<name>A0A814UDS4_9BILA</name>
<sequence>MVALGASLKQKWDAMRVKWSEMKIWDRIKVKWDEMKIKCHILWIKFLFDWSFGYSAVIAYNLLISLVPMIAALFGILILIIGSNNNLEATIKKRIVTSFSNETREGVGNLVDMAFNQVSQDVSIVLVISIILALIIGSRLFVAIDDCLTIVYRTKERSILRQNILAIKTLLLFIILIFLMVIASYAPTILFSIIPGQTGHVLSYIAAFIVSFCLSFVLFEFIYQTIPNKKMLFKETWCGALIAGFLLELFIILFSLYTKTSTSSYIGQIGFIVILLLFFYYFGLTLHIGAQINSLFYEQQQSFPYTFGTFVQHANNNYIEKEGQKLLSRTNGDTSHNNGTS</sequence>
<feature type="transmembrane region" description="Helical" evidence="6">
    <location>
        <begin position="122"/>
        <end position="144"/>
    </location>
</feature>
<dbReference type="Proteomes" id="UP000681722">
    <property type="component" value="Unassembled WGS sequence"/>
</dbReference>
<keyword evidence="2" id="KW-1003">Cell membrane</keyword>
<accession>A0A814UDS4</accession>
<dbReference type="EMBL" id="CAJOBC010007510">
    <property type="protein sequence ID" value="CAF3934638.1"/>
    <property type="molecule type" value="Genomic_DNA"/>
</dbReference>
<protein>
    <recommendedName>
        <fullName evidence="10">YihY/virulence factor BrkB family protein</fullName>
    </recommendedName>
</protein>
<evidence type="ECO:0000256" key="4">
    <source>
        <dbReference type="ARBA" id="ARBA00022989"/>
    </source>
</evidence>
<evidence type="ECO:0000256" key="3">
    <source>
        <dbReference type="ARBA" id="ARBA00022692"/>
    </source>
</evidence>
<proteinExistence type="predicted"/>
<evidence type="ECO:0000256" key="6">
    <source>
        <dbReference type="SAM" id="Phobius"/>
    </source>
</evidence>
<evidence type="ECO:0000256" key="2">
    <source>
        <dbReference type="ARBA" id="ARBA00022475"/>
    </source>
</evidence>
<comment type="caution">
    <text evidence="7">The sequence shown here is derived from an EMBL/GenBank/DDBJ whole genome shotgun (WGS) entry which is preliminary data.</text>
</comment>
<evidence type="ECO:0000313" key="9">
    <source>
        <dbReference type="Proteomes" id="UP000663829"/>
    </source>
</evidence>
<evidence type="ECO:0008006" key="10">
    <source>
        <dbReference type="Google" id="ProtNLM"/>
    </source>
</evidence>
<gene>
    <name evidence="7" type="ORF">GPM918_LOCUS22175</name>
    <name evidence="8" type="ORF">SRO942_LOCUS22171</name>
</gene>
<evidence type="ECO:0000313" key="8">
    <source>
        <dbReference type="EMBL" id="CAF3934638.1"/>
    </source>
</evidence>
<dbReference type="GO" id="GO:0005886">
    <property type="term" value="C:plasma membrane"/>
    <property type="evidence" value="ECO:0007669"/>
    <property type="project" value="UniProtKB-SubCell"/>
</dbReference>
<evidence type="ECO:0000313" key="7">
    <source>
        <dbReference type="EMBL" id="CAF1170864.1"/>
    </source>
</evidence>
<dbReference type="PANTHER" id="PTHR30213:SF0">
    <property type="entry name" value="UPF0761 MEMBRANE PROTEIN YIHY"/>
    <property type="match status" value="1"/>
</dbReference>
<reference evidence="7" key="1">
    <citation type="submission" date="2021-02" db="EMBL/GenBank/DDBJ databases">
        <authorList>
            <person name="Nowell W R."/>
        </authorList>
    </citation>
    <scope>NUCLEOTIDE SEQUENCE</scope>
</reference>
<keyword evidence="5 6" id="KW-0472">Membrane</keyword>
<evidence type="ECO:0000256" key="1">
    <source>
        <dbReference type="ARBA" id="ARBA00004651"/>
    </source>
</evidence>